<evidence type="ECO:0000313" key="2">
    <source>
        <dbReference type="EMBL" id="MCD9643547.1"/>
    </source>
</evidence>
<evidence type="ECO:0000313" key="3">
    <source>
        <dbReference type="Proteomes" id="UP000823775"/>
    </source>
</evidence>
<reference evidence="2 3" key="1">
    <citation type="journal article" date="2021" name="BMC Genomics">
        <title>Datura genome reveals duplications of psychoactive alkaloid biosynthetic genes and high mutation rate following tissue culture.</title>
        <authorList>
            <person name="Rajewski A."/>
            <person name="Carter-House D."/>
            <person name="Stajich J."/>
            <person name="Litt A."/>
        </authorList>
    </citation>
    <scope>NUCLEOTIDE SEQUENCE [LARGE SCALE GENOMIC DNA]</scope>
    <source>
        <strain evidence="2">AR-01</strain>
    </source>
</reference>
<feature type="compositionally biased region" description="Acidic residues" evidence="1">
    <location>
        <begin position="128"/>
        <end position="137"/>
    </location>
</feature>
<dbReference type="Proteomes" id="UP000823775">
    <property type="component" value="Unassembled WGS sequence"/>
</dbReference>
<protein>
    <submittedName>
        <fullName evidence="2">Uncharacterized protein</fullName>
    </submittedName>
</protein>
<sequence>MNDLAQSQTNRHSEQTVISSNRSWYRPFYQLHVGLGSMERTYRRTVGVVVSINGPSYGPIGSTGKMTSPGNKKQHEGAARKEIAETRSSVMRRCRGYNLTSQYDEGSEEAKSDGDNPSADNAEKGNGNEEEGNDDAEESRYGDNEAEESSDK</sequence>
<feature type="compositionally biased region" description="Basic and acidic residues" evidence="1">
    <location>
        <begin position="73"/>
        <end position="85"/>
    </location>
</feature>
<evidence type="ECO:0000256" key="1">
    <source>
        <dbReference type="SAM" id="MobiDB-lite"/>
    </source>
</evidence>
<proteinExistence type="predicted"/>
<organism evidence="2 3">
    <name type="scientific">Datura stramonium</name>
    <name type="common">Jimsonweed</name>
    <name type="synonym">Common thornapple</name>
    <dbReference type="NCBI Taxonomy" id="4076"/>
    <lineage>
        <taxon>Eukaryota</taxon>
        <taxon>Viridiplantae</taxon>
        <taxon>Streptophyta</taxon>
        <taxon>Embryophyta</taxon>
        <taxon>Tracheophyta</taxon>
        <taxon>Spermatophyta</taxon>
        <taxon>Magnoliopsida</taxon>
        <taxon>eudicotyledons</taxon>
        <taxon>Gunneridae</taxon>
        <taxon>Pentapetalae</taxon>
        <taxon>asterids</taxon>
        <taxon>lamiids</taxon>
        <taxon>Solanales</taxon>
        <taxon>Solanaceae</taxon>
        <taxon>Solanoideae</taxon>
        <taxon>Datureae</taxon>
        <taxon>Datura</taxon>
    </lineage>
</organism>
<keyword evidence="3" id="KW-1185">Reference proteome</keyword>
<comment type="caution">
    <text evidence="2">The sequence shown here is derived from an EMBL/GenBank/DDBJ whole genome shotgun (WGS) entry which is preliminary data.</text>
</comment>
<name>A0ABS8V9F4_DATST</name>
<accession>A0ABS8V9F4</accession>
<dbReference type="EMBL" id="JACEIK010003921">
    <property type="protein sequence ID" value="MCD9643547.1"/>
    <property type="molecule type" value="Genomic_DNA"/>
</dbReference>
<feature type="region of interest" description="Disordered" evidence="1">
    <location>
        <begin position="53"/>
        <end position="152"/>
    </location>
</feature>
<gene>
    <name evidence="2" type="ORF">HAX54_031130</name>
</gene>
<feature type="compositionally biased region" description="Basic and acidic residues" evidence="1">
    <location>
        <begin position="138"/>
        <end position="152"/>
    </location>
</feature>